<evidence type="ECO:0000259" key="3">
    <source>
        <dbReference type="Pfam" id="PF02517"/>
    </source>
</evidence>
<feature type="transmembrane region" description="Helical" evidence="2">
    <location>
        <begin position="73"/>
        <end position="90"/>
    </location>
</feature>
<feature type="transmembrane region" description="Helical" evidence="2">
    <location>
        <begin position="193"/>
        <end position="210"/>
    </location>
</feature>
<dbReference type="Pfam" id="PF02517">
    <property type="entry name" value="Rce1-like"/>
    <property type="match status" value="1"/>
</dbReference>
<keyword evidence="2" id="KW-1133">Transmembrane helix</keyword>
<evidence type="ECO:0000256" key="2">
    <source>
        <dbReference type="SAM" id="Phobius"/>
    </source>
</evidence>
<feature type="transmembrane region" description="Helical" evidence="2">
    <location>
        <begin position="110"/>
        <end position="129"/>
    </location>
</feature>
<evidence type="ECO:0000313" key="5">
    <source>
        <dbReference type="Proteomes" id="UP000324497"/>
    </source>
</evidence>
<reference evidence="4 5" key="1">
    <citation type="submission" date="2016-11" db="EMBL/GenBank/DDBJ databases">
        <title>Interaction between Lactobacillus species and yeast in water kefir.</title>
        <authorList>
            <person name="Behr J."/>
            <person name="Xu D."/>
            <person name="Vogel R.F."/>
        </authorList>
    </citation>
    <scope>NUCLEOTIDE SEQUENCE [LARGE SCALE GENOMIC DNA]</scope>
    <source>
        <strain evidence="4 5">TMW 1.1827</strain>
    </source>
</reference>
<feature type="transmembrane region" description="Helical" evidence="2">
    <location>
        <begin position="141"/>
        <end position="165"/>
    </location>
</feature>
<dbReference type="PANTHER" id="PTHR36435">
    <property type="entry name" value="SLR1288 PROTEIN"/>
    <property type="match status" value="1"/>
</dbReference>
<dbReference type="KEGG" id="lng:BSQ50_02420"/>
<evidence type="ECO:0000256" key="1">
    <source>
        <dbReference type="ARBA" id="ARBA00009067"/>
    </source>
</evidence>
<dbReference type="GeneID" id="78522229"/>
<dbReference type="GO" id="GO:0080120">
    <property type="term" value="P:CAAX-box protein maturation"/>
    <property type="evidence" value="ECO:0007669"/>
    <property type="project" value="UniProtKB-ARBA"/>
</dbReference>
<sequence>MALKKNSMWLLISYLIVSICSTIIDHYFRTSSSLYYLLTIIGVTGSIAMYFINRQFATYQNWLEKKSVSQQQNLILGFGGAVLLLATQQLCFWLENLILHQTDASQNTAAMLAIIKHYPIYLLYVLIAAPIMEELVFRKVLFGNLVTLTSPFIAGIISCLLFSIVHADGHFLTYAAIGGMLCWIYAKSGRVQTSMIAHMVMNLIIVMLSFK</sequence>
<keyword evidence="5" id="KW-1185">Reference proteome</keyword>
<dbReference type="PANTHER" id="PTHR36435:SF6">
    <property type="entry name" value="ABORTIVE INFECTION PROTEIN"/>
    <property type="match status" value="1"/>
</dbReference>
<keyword evidence="2" id="KW-0812">Transmembrane</keyword>
<dbReference type="Proteomes" id="UP000324497">
    <property type="component" value="Chromosome"/>
</dbReference>
<name>A0A3Q8CEE5_9LACO</name>
<keyword evidence="2" id="KW-0472">Membrane</keyword>
<feature type="transmembrane region" description="Helical" evidence="2">
    <location>
        <begin position="171"/>
        <end position="186"/>
    </location>
</feature>
<dbReference type="AlphaFoldDB" id="A0A3Q8CEE5"/>
<dbReference type="InterPro" id="IPR003675">
    <property type="entry name" value="Rce1/LyrA-like_dom"/>
</dbReference>
<feature type="domain" description="CAAX prenyl protease 2/Lysostaphin resistance protein A-like" evidence="3">
    <location>
        <begin position="119"/>
        <end position="204"/>
    </location>
</feature>
<dbReference type="InterPro" id="IPR052710">
    <property type="entry name" value="CAAX_protease"/>
</dbReference>
<protein>
    <recommendedName>
        <fullName evidence="3">CAAX prenyl protease 2/Lysostaphin resistance protein A-like domain-containing protein</fullName>
    </recommendedName>
</protein>
<organism evidence="4 5">
    <name type="scientific">Liquorilactobacillus nagelii</name>
    <dbReference type="NCBI Taxonomy" id="82688"/>
    <lineage>
        <taxon>Bacteria</taxon>
        <taxon>Bacillati</taxon>
        <taxon>Bacillota</taxon>
        <taxon>Bacilli</taxon>
        <taxon>Lactobacillales</taxon>
        <taxon>Lactobacillaceae</taxon>
        <taxon>Liquorilactobacillus</taxon>
    </lineage>
</organism>
<comment type="similarity">
    <text evidence="1">Belongs to the UPF0177 family.</text>
</comment>
<dbReference type="RefSeq" id="WP_057886439.1">
    <property type="nucleotide sequence ID" value="NZ_CP018180.1"/>
</dbReference>
<gene>
    <name evidence="4" type="ORF">BSQ50_02420</name>
</gene>
<feature type="transmembrane region" description="Helical" evidence="2">
    <location>
        <begin position="34"/>
        <end position="52"/>
    </location>
</feature>
<dbReference type="GO" id="GO:0004175">
    <property type="term" value="F:endopeptidase activity"/>
    <property type="evidence" value="ECO:0007669"/>
    <property type="project" value="UniProtKB-ARBA"/>
</dbReference>
<accession>A0A3Q8CEE5</accession>
<dbReference type="EMBL" id="CP018180">
    <property type="protein sequence ID" value="AUJ31511.1"/>
    <property type="molecule type" value="Genomic_DNA"/>
</dbReference>
<evidence type="ECO:0000313" key="4">
    <source>
        <dbReference type="EMBL" id="AUJ31511.1"/>
    </source>
</evidence>
<proteinExistence type="inferred from homology"/>
<feature type="transmembrane region" description="Helical" evidence="2">
    <location>
        <begin position="7"/>
        <end position="28"/>
    </location>
</feature>